<feature type="binding site" evidence="8">
    <location>
        <begin position="15"/>
        <end position="17"/>
    </location>
    <ligand>
        <name>shikimate</name>
        <dbReference type="ChEBI" id="CHEBI:36208"/>
    </ligand>
</feature>
<dbReference type="NCBIfam" id="NF001310">
    <property type="entry name" value="PRK00258.1-2"/>
    <property type="match status" value="1"/>
</dbReference>
<dbReference type="EMBL" id="FPBP01000006">
    <property type="protein sequence ID" value="SFU68841.1"/>
    <property type="molecule type" value="Genomic_DNA"/>
</dbReference>
<evidence type="ECO:0000259" key="10">
    <source>
        <dbReference type="Pfam" id="PF08501"/>
    </source>
</evidence>
<name>A0A1I7I7G6_9GAMM</name>
<comment type="subunit">
    <text evidence="8">Homodimer.</text>
</comment>
<dbReference type="PANTHER" id="PTHR21089">
    <property type="entry name" value="SHIKIMATE DEHYDROGENASE"/>
    <property type="match status" value="1"/>
</dbReference>
<dbReference type="OrthoDB" id="9776868at2"/>
<dbReference type="GO" id="GO:0009073">
    <property type="term" value="P:aromatic amino acid family biosynthetic process"/>
    <property type="evidence" value="ECO:0007669"/>
    <property type="project" value="UniProtKB-KW"/>
</dbReference>
<keyword evidence="13" id="KW-1185">Reference proteome</keyword>
<dbReference type="FunFam" id="3.40.50.720:FF:000104">
    <property type="entry name" value="Shikimate dehydrogenase (NADP(+))"/>
    <property type="match status" value="1"/>
</dbReference>
<dbReference type="Gene3D" id="3.40.50.720">
    <property type="entry name" value="NAD(P)-binding Rossmann-like Domain"/>
    <property type="match status" value="1"/>
</dbReference>
<dbReference type="GO" id="GO:0005829">
    <property type="term" value="C:cytosol"/>
    <property type="evidence" value="ECO:0007669"/>
    <property type="project" value="TreeGrafter"/>
</dbReference>
<evidence type="ECO:0000259" key="9">
    <source>
        <dbReference type="Pfam" id="PF01488"/>
    </source>
</evidence>
<evidence type="ECO:0000259" key="11">
    <source>
        <dbReference type="Pfam" id="PF18317"/>
    </source>
</evidence>
<feature type="binding site" evidence="8">
    <location>
        <position position="62"/>
    </location>
    <ligand>
        <name>shikimate</name>
        <dbReference type="ChEBI" id="CHEBI:36208"/>
    </ligand>
</feature>
<dbReference type="InterPro" id="IPR022893">
    <property type="entry name" value="Shikimate_DH_fam"/>
</dbReference>
<feature type="active site" description="Proton acceptor" evidence="8">
    <location>
        <position position="66"/>
    </location>
</feature>
<dbReference type="PANTHER" id="PTHR21089:SF1">
    <property type="entry name" value="BIFUNCTIONAL 3-DEHYDROQUINATE DEHYDRATASE_SHIKIMATE DEHYDROGENASE, CHLOROPLASTIC"/>
    <property type="match status" value="1"/>
</dbReference>
<evidence type="ECO:0000256" key="4">
    <source>
        <dbReference type="ARBA" id="ARBA00022857"/>
    </source>
</evidence>
<evidence type="ECO:0000256" key="2">
    <source>
        <dbReference type="ARBA" id="ARBA00012962"/>
    </source>
</evidence>
<feature type="binding site" evidence="8">
    <location>
        <position position="108"/>
    </location>
    <ligand>
        <name>shikimate</name>
        <dbReference type="ChEBI" id="CHEBI:36208"/>
    </ligand>
</feature>
<evidence type="ECO:0000256" key="5">
    <source>
        <dbReference type="ARBA" id="ARBA00023002"/>
    </source>
</evidence>
<feature type="binding site" evidence="8">
    <location>
        <position position="249"/>
    </location>
    <ligand>
        <name>shikimate</name>
        <dbReference type="ChEBI" id="CHEBI:36208"/>
    </ligand>
</feature>
<feature type="domain" description="SDH C-terminal" evidence="11">
    <location>
        <begin position="242"/>
        <end position="272"/>
    </location>
</feature>
<feature type="binding site" evidence="8">
    <location>
        <position position="221"/>
    </location>
    <ligand>
        <name>shikimate</name>
        <dbReference type="ChEBI" id="CHEBI:36208"/>
    </ligand>
</feature>
<evidence type="ECO:0000313" key="12">
    <source>
        <dbReference type="EMBL" id="SFU68841.1"/>
    </source>
</evidence>
<evidence type="ECO:0000256" key="3">
    <source>
        <dbReference type="ARBA" id="ARBA00022605"/>
    </source>
</evidence>
<dbReference type="UniPathway" id="UPA00053">
    <property type="reaction ID" value="UER00087"/>
</dbReference>
<organism evidence="12 13">
    <name type="scientific">Halomonas korlensis</name>
    <dbReference type="NCBI Taxonomy" id="463301"/>
    <lineage>
        <taxon>Bacteria</taxon>
        <taxon>Pseudomonadati</taxon>
        <taxon>Pseudomonadota</taxon>
        <taxon>Gammaproteobacteria</taxon>
        <taxon>Oceanospirillales</taxon>
        <taxon>Halomonadaceae</taxon>
        <taxon>Halomonas</taxon>
    </lineage>
</organism>
<dbReference type="GO" id="GO:0019632">
    <property type="term" value="P:shikimate metabolic process"/>
    <property type="evidence" value="ECO:0007669"/>
    <property type="project" value="InterPro"/>
</dbReference>
<dbReference type="RefSeq" id="WP_089795398.1">
    <property type="nucleotide sequence ID" value="NZ_FPBP01000006.1"/>
</dbReference>
<comment type="pathway">
    <text evidence="1 8">Metabolic intermediate biosynthesis; chorismate biosynthesis; chorismate from D-erythrose 4-phosphate and phosphoenolpyruvate: step 4/7.</text>
</comment>
<keyword evidence="4 8" id="KW-0521">NADP</keyword>
<comment type="similarity">
    <text evidence="8">Belongs to the shikimate dehydrogenase family.</text>
</comment>
<dbReference type="NCBIfam" id="TIGR00507">
    <property type="entry name" value="aroE"/>
    <property type="match status" value="1"/>
</dbReference>
<dbReference type="GO" id="GO:0008652">
    <property type="term" value="P:amino acid biosynthetic process"/>
    <property type="evidence" value="ECO:0007669"/>
    <property type="project" value="UniProtKB-KW"/>
</dbReference>
<comment type="caution">
    <text evidence="8">Lacks conserved residue(s) required for the propagation of feature annotation.</text>
</comment>
<sequence>MTDRYCVFGHPIGHSKSPSIHAAFAEQTGEAIEYTAIEAPLDDFCGAWQRFVAAGGRGANVTVPFKEDAFRCCDVLSTRARRAGAVNTLVLSGNGKSSDFKVHGDTTDGVGLVRDLVRHGVALEGARILVLGAGGAVRGVLEPLLAQAPQSLQVANRTAAKAEALAHDFSDLGAIIGSGFEDVQGPFDLVINGTSASLSGELPPLPDTLFSPSAGAYDMMYGAEPTVFLRWAAARGAGTMDGLGMLVEQAAESFFQWRGKRSDTAPVLERLRRSL</sequence>
<keyword evidence="6 8" id="KW-0057">Aromatic amino acid biosynthesis</keyword>
<dbReference type="EC" id="1.1.1.25" evidence="2 8"/>
<evidence type="ECO:0000256" key="6">
    <source>
        <dbReference type="ARBA" id="ARBA00023141"/>
    </source>
</evidence>
<dbReference type="CDD" id="cd01065">
    <property type="entry name" value="NAD_bind_Shikimate_DH"/>
    <property type="match status" value="1"/>
</dbReference>
<reference evidence="13" key="1">
    <citation type="submission" date="2016-10" db="EMBL/GenBank/DDBJ databases">
        <authorList>
            <person name="Varghese N."/>
            <person name="Submissions S."/>
        </authorList>
    </citation>
    <scope>NUCLEOTIDE SEQUENCE [LARGE SCALE GENOMIC DNA]</scope>
    <source>
        <strain evidence="13">CGMCC 1.6981</strain>
    </source>
</reference>
<dbReference type="Pfam" id="PF18317">
    <property type="entry name" value="SDH_C"/>
    <property type="match status" value="1"/>
</dbReference>
<dbReference type="GO" id="GO:0050661">
    <property type="term" value="F:NADP binding"/>
    <property type="evidence" value="ECO:0007669"/>
    <property type="project" value="InterPro"/>
</dbReference>
<feature type="domain" description="Shikimate dehydrogenase substrate binding N-terminal" evidence="10">
    <location>
        <begin position="7"/>
        <end position="89"/>
    </location>
</feature>
<dbReference type="Pfam" id="PF08501">
    <property type="entry name" value="Shikimate_dh_N"/>
    <property type="match status" value="1"/>
</dbReference>
<dbReference type="InterPro" id="IPR046346">
    <property type="entry name" value="Aminoacid_DH-like_N_sf"/>
</dbReference>
<dbReference type="InterPro" id="IPR006151">
    <property type="entry name" value="Shikm_DH/Glu-tRNA_Rdtase"/>
</dbReference>
<dbReference type="HAMAP" id="MF_00222">
    <property type="entry name" value="Shikimate_DH_AroE"/>
    <property type="match status" value="1"/>
</dbReference>
<dbReference type="Pfam" id="PF01488">
    <property type="entry name" value="Shikimate_DH"/>
    <property type="match status" value="1"/>
</dbReference>
<evidence type="ECO:0000313" key="13">
    <source>
        <dbReference type="Proteomes" id="UP000198693"/>
    </source>
</evidence>
<feature type="binding site" evidence="8">
    <location>
        <position position="242"/>
    </location>
    <ligand>
        <name>NADP(+)</name>
        <dbReference type="ChEBI" id="CHEBI:58349"/>
    </ligand>
</feature>
<evidence type="ECO:0000256" key="1">
    <source>
        <dbReference type="ARBA" id="ARBA00004871"/>
    </source>
</evidence>
<proteinExistence type="inferred from homology"/>
<dbReference type="InterPro" id="IPR013708">
    <property type="entry name" value="Shikimate_DH-bd_N"/>
</dbReference>
<feature type="binding site" evidence="8">
    <location>
        <begin position="132"/>
        <end position="136"/>
    </location>
    <ligand>
        <name>NADP(+)</name>
        <dbReference type="ChEBI" id="CHEBI:58349"/>
    </ligand>
</feature>
<gene>
    <name evidence="8" type="primary">aroE</name>
    <name evidence="12" type="ORF">SAMN04487955_10688</name>
</gene>
<dbReference type="Gene3D" id="3.40.50.10860">
    <property type="entry name" value="Leucine Dehydrogenase, chain A, domain 1"/>
    <property type="match status" value="1"/>
</dbReference>
<dbReference type="GO" id="GO:0004764">
    <property type="term" value="F:shikimate 3-dehydrogenase (NADP+) activity"/>
    <property type="evidence" value="ECO:0007669"/>
    <property type="project" value="UniProtKB-UniRule"/>
</dbReference>
<dbReference type="InterPro" id="IPR036291">
    <property type="entry name" value="NAD(P)-bd_dom_sf"/>
</dbReference>
<feature type="binding site" evidence="8">
    <location>
        <begin position="156"/>
        <end position="161"/>
    </location>
    <ligand>
        <name>NADP(+)</name>
        <dbReference type="ChEBI" id="CHEBI:58349"/>
    </ligand>
</feature>
<feature type="domain" description="Quinate/shikimate 5-dehydrogenase/glutamyl-tRNA reductase" evidence="9">
    <location>
        <begin position="122"/>
        <end position="196"/>
    </location>
</feature>
<keyword evidence="3 8" id="KW-0028">Amino-acid biosynthesis</keyword>
<dbReference type="SUPFAM" id="SSF53223">
    <property type="entry name" value="Aminoacid dehydrogenase-like, N-terminal domain"/>
    <property type="match status" value="1"/>
</dbReference>
<comment type="function">
    <text evidence="8">Involved in the biosynthesis of the chorismate, which leads to the biosynthesis of aromatic amino acids. Catalyzes the reversible NADPH linked reduction of 3-dehydroshikimate (DHSA) to yield shikimate (SA).</text>
</comment>
<evidence type="ECO:0000256" key="7">
    <source>
        <dbReference type="ARBA" id="ARBA00049442"/>
    </source>
</evidence>
<evidence type="ECO:0000256" key="8">
    <source>
        <dbReference type="HAMAP-Rule" id="MF_00222"/>
    </source>
</evidence>
<feature type="binding site" evidence="8">
    <location>
        <position position="219"/>
    </location>
    <ligand>
        <name>NADP(+)</name>
        <dbReference type="ChEBI" id="CHEBI:58349"/>
    </ligand>
</feature>
<dbReference type="SUPFAM" id="SSF51735">
    <property type="entry name" value="NAD(P)-binding Rossmann-fold domains"/>
    <property type="match status" value="1"/>
</dbReference>
<keyword evidence="5 8" id="KW-0560">Oxidoreductase</keyword>
<dbReference type="STRING" id="463301.SAMN04487955_10688"/>
<dbReference type="AlphaFoldDB" id="A0A1I7I7G6"/>
<accession>A0A1I7I7G6</accession>
<dbReference type="InterPro" id="IPR041121">
    <property type="entry name" value="SDH_C"/>
</dbReference>
<feature type="binding site" evidence="8">
    <location>
        <position position="87"/>
    </location>
    <ligand>
        <name>shikimate</name>
        <dbReference type="ChEBI" id="CHEBI:36208"/>
    </ligand>
</feature>
<dbReference type="FunFam" id="3.40.50.10860:FF:000006">
    <property type="entry name" value="Shikimate dehydrogenase (NADP(+))"/>
    <property type="match status" value="1"/>
</dbReference>
<dbReference type="InterPro" id="IPR011342">
    <property type="entry name" value="Shikimate_DH"/>
</dbReference>
<comment type="catalytic activity">
    <reaction evidence="7 8">
        <text>shikimate + NADP(+) = 3-dehydroshikimate + NADPH + H(+)</text>
        <dbReference type="Rhea" id="RHEA:17737"/>
        <dbReference type="ChEBI" id="CHEBI:15378"/>
        <dbReference type="ChEBI" id="CHEBI:16630"/>
        <dbReference type="ChEBI" id="CHEBI:36208"/>
        <dbReference type="ChEBI" id="CHEBI:57783"/>
        <dbReference type="ChEBI" id="CHEBI:58349"/>
        <dbReference type="EC" id="1.1.1.25"/>
    </reaction>
</comment>
<protein>
    <recommendedName>
        <fullName evidence="2 8">Shikimate dehydrogenase (NADP(+))</fullName>
        <shortName evidence="8">SDH</shortName>
        <ecNumber evidence="2 8">1.1.1.25</ecNumber>
    </recommendedName>
</protein>
<dbReference type="Proteomes" id="UP000198693">
    <property type="component" value="Unassembled WGS sequence"/>
</dbReference>
<dbReference type="GO" id="GO:0009423">
    <property type="term" value="P:chorismate biosynthetic process"/>
    <property type="evidence" value="ECO:0007669"/>
    <property type="project" value="UniProtKB-UniRule"/>
</dbReference>